<keyword evidence="3" id="KW-1185">Reference proteome</keyword>
<protein>
    <submittedName>
        <fullName evidence="2">Uncharacterized protein</fullName>
    </submittedName>
</protein>
<evidence type="ECO:0000313" key="2">
    <source>
        <dbReference type="EMBL" id="KTT13819.1"/>
    </source>
</evidence>
<feature type="region of interest" description="Disordered" evidence="1">
    <location>
        <begin position="33"/>
        <end position="116"/>
    </location>
</feature>
<dbReference type="Proteomes" id="UP000072741">
    <property type="component" value="Unassembled WGS sequence"/>
</dbReference>
<sequence>MDAGAFAAAAHQLRGHRAQERLLGLLTHRLASHRAGPGAAGTAARGSPRHRRVLGPSDESGPPPIPSDGFAAPGTPGTLHSACRTAVPSAPRASRPGMNEEARAVQPCRLEGACAR</sequence>
<feature type="compositionally biased region" description="Low complexity" evidence="1">
    <location>
        <begin position="34"/>
        <end position="46"/>
    </location>
</feature>
<dbReference type="AlphaFoldDB" id="A0A147GLC5"/>
<name>A0A147GLC5_9BURK</name>
<proteinExistence type="predicted"/>
<evidence type="ECO:0000313" key="3">
    <source>
        <dbReference type="Proteomes" id="UP000072741"/>
    </source>
</evidence>
<accession>A0A147GLC5</accession>
<reference evidence="2 3" key="1">
    <citation type="journal article" date="2016" name="Front. Microbiol.">
        <title>Genomic Resource of Rice Seed Associated Bacteria.</title>
        <authorList>
            <person name="Midha S."/>
            <person name="Bansal K."/>
            <person name="Sharma S."/>
            <person name="Kumar N."/>
            <person name="Patil P.P."/>
            <person name="Chaudhry V."/>
            <person name="Patil P.B."/>
        </authorList>
    </citation>
    <scope>NUCLEOTIDE SEQUENCE [LARGE SCALE GENOMIC DNA]</scope>
    <source>
        <strain evidence="2 3">NS331</strain>
    </source>
</reference>
<organism evidence="2 3">
    <name type="scientific">Pseudacidovorax intermedius</name>
    <dbReference type="NCBI Taxonomy" id="433924"/>
    <lineage>
        <taxon>Bacteria</taxon>
        <taxon>Pseudomonadati</taxon>
        <taxon>Pseudomonadota</taxon>
        <taxon>Betaproteobacteria</taxon>
        <taxon>Burkholderiales</taxon>
        <taxon>Comamonadaceae</taxon>
        <taxon>Pseudacidovorax</taxon>
    </lineage>
</organism>
<evidence type="ECO:0000256" key="1">
    <source>
        <dbReference type="SAM" id="MobiDB-lite"/>
    </source>
</evidence>
<comment type="caution">
    <text evidence="2">The sequence shown here is derived from an EMBL/GenBank/DDBJ whole genome shotgun (WGS) entry which is preliminary data.</text>
</comment>
<dbReference type="EMBL" id="LDSL01000196">
    <property type="protein sequence ID" value="KTT13819.1"/>
    <property type="molecule type" value="Genomic_DNA"/>
</dbReference>
<gene>
    <name evidence="2" type="ORF">NS331_24100</name>
</gene>